<feature type="domain" description="DHHA1" evidence="8">
    <location>
        <begin position="356"/>
        <end position="446"/>
    </location>
</feature>
<keyword evidence="5 10" id="KW-0269">Exonuclease</keyword>
<accession>A0ABV2J6M9</accession>
<feature type="domain" description="RecJ OB" evidence="9">
    <location>
        <begin position="461"/>
        <end position="583"/>
    </location>
</feature>
<dbReference type="Pfam" id="PF01368">
    <property type="entry name" value="DHH"/>
    <property type="match status" value="1"/>
</dbReference>
<keyword evidence="11" id="KW-1185">Reference proteome</keyword>
<feature type="domain" description="DDH" evidence="7">
    <location>
        <begin position="76"/>
        <end position="221"/>
    </location>
</feature>
<keyword evidence="6" id="KW-0175">Coiled coil</keyword>
<dbReference type="InterPro" id="IPR003156">
    <property type="entry name" value="DHHA1_dom"/>
</dbReference>
<dbReference type="EMBL" id="JBEPMA010000001">
    <property type="protein sequence ID" value="MET3616425.1"/>
    <property type="molecule type" value="Genomic_DNA"/>
</dbReference>
<proteinExistence type="inferred from homology"/>
<comment type="similarity">
    <text evidence="1">Belongs to the RecJ family.</text>
</comment>
<dbReference type="Proteomes" id="UP001549162">
    <property type="component" value="Unassembled WGS sequence"/>
</dbReference>
<sequence length="590" mass="66838">MEKWFIKNKKDPKIDYSKFGLNKILYKILINRDIKTEEEFKNYLNPKLDDLNSPILLKDLIKASNLVLKAIDNNEKIRIIGDYDVDGVTSTYILFTGLKRIGGDVSFDIPHRVIDGYGINKRLIDECVKDNVDLIITCDNGIAATSAVDYAKDNNITVVITDHHEVPKISNEGKFVDILPNADAIIDPKREDDNYPFSNICGAVVAFKLIEYLFLMKGIDKEEFFERFLPFAAIATVCDVMPLKDENRIIVKYGLGYLRETKHFGLNALIEAASIDKDTIDIYHIGFIIGPTLNSSGRLESAKEAIDLLLEIDYSQALEKAQKLRNYNSERQDLTNEALEIIDSIIKREDLIDKYNILIVYAPNLNESILGIVAGKIKEKYNRPTIVLSDSNNLLKGSGRSIEEYDMFTEISKSKTHLESFGGHKMACGLSLSENNLMAFIDDVNKNENLTSEDLVKKIYIDAPLPLKFINLNFAQDLEKLAPFGQDNPKPQFGAKNLKIDNLRIFGKNKNVIKMSLIDNNSRAEALLFEDSKVFLNKLARVYGRDQVLDLLNGIESNIYLDIVFNIGINEFRGNVSTEMRVKSYRVIGE</sequence>
<evidence type="ECO:0000256" key="6">
    <source>
        <dbReference type="SAM" id="Coils"/>
    </source>
</evidence>
<dbReference type="Gene3D" id="3.10.310.30">
    <property type="match status" value="1"/>
</dbReference>
<dbReference type="SUPFAM" id="SSF64182">
    <property type="entry name" value="DHH phosphoesterases"/>
    <property type="match status" value="1"/>
</dbReference>
<keyword evidence="4 10" id="KW-0378">Hydrolase</keyword>
<evidence type="ECO:0000256" key="1">
    <source>
        <dbReference type="ARBA" id="ARBA00005915"/>
    </source>
</evidence>
<reference evidence="10 11" key="1">
    <citation type="submission" date="2024-06" db="EMBL/GenBank/DDBJ databases">
        <title>Genomic Encyclopedia of Type Strains, Phase IV (KMG-IV): sequencing the most valuable type-strain genomes for metagenomic binning, comparative biology and taxonomic classification.</title>
        <authorList>
            <person name="Goeker M."/>
        </authorList>
    </citation>
    <scope>NUCLEOTIDE SEQUENCE [LARGE SCALE GENOMIC DNA]</scope>
    <source>
        <strain evidence="10 11">DSM 21460</strain>
    </source>
</reference>
<organism evidence="10 11">
    <name type="scientific">Peptoniphilus olsenii</name>
    <dbReference type="NCBI Taxonomy" id="411570"/>
    <lineage>
        <taxon>Bacteria</taxon>
        <taxon>Bacillati</taxon>
        <taxon>Bacillota</taxon>
        <taxon>Tissierellia</taxon>
        <taxon>Tissierellales</taxon>
        <taxon>Peptoniphilaceae</taxon>
        <taxon>Peptoniphilus</taxon>
    </lineage>
</organism>
<name>A0ABV2J6M9_9FIRM</name>
<dbReference type="RefSeq" id="WP_354366435.1">
    <property type="nucleotide sequence ID" value="NZ_JBEPMA010000001.1"/>
</dbReference>
<dbReference type="InterPro" id="IPR038763">
    <property type="entry name" value="DHH_sf"/>
</dbReference>
<keyword evidence="3" id="KW-0540">Nuclease</keyword>
<dbReference type="InterPro" id="IPR041122">
    <property type="entry name" value="RecJ_OB"/>
</dbReference>
<dbReference type="Pfam" id="PF02272">
    <property type="entry name" value="DHHA1"/>
    <property type="match status" value="1"/>
</dbReference>
<evidence type="ECO:0000256" key="3">
    <source>
        <dbReference type="ARBA" id="ARBA00022722"/>
    </source>
</evidence>
<dbReference type="PANTHER" id="PTHR30255">
    <property type="entry name" value="SINGLE-STRANDED-DNA-SPECIFIC EXONUCLEASE RECJ"/>
    <property type="match status" value="1"/>
</dbReference>
<comment type="caution">
    <text evidence="10">The sequence shown here is derived from an EMBL/GenBank/DDBJ whole genome shotgun (WGS) entry which is preliminary data.</text>
</comment>
<dbReference type="Pfam" id="PF17768">
    <property type="entry name" value="RecJ_OB"/>
    <property type="match status" value="1"/>
</dbReference>
<gene>
    <name evidence="10" type="ORF">ABID14_000045</name>
</gene>
<evidence type="ECO:0000313" key="11">
    <source>
        <dbReference type="Proteomes" id="UP001549162"/>
    </source>
</evidence>
<dbReference type="InterPro" id="IPR051673">
    <property type="entry name" value="SSDNA_exonuclease_RecJ"/>
</dbReference>
<dbReference type="InterPro" id="IPR001667">
    <property type="entry name" value="DDH_dom"/>
</dbReference>
<dbReference type="PANTHER" id="PTHR30255:SF2">
    <property type="entry name" value="SINGLE-STRANDED-DNA-SPECIFIC EXONUCLEASE RECJ"/>
    <property type="match status" value="1"/>
</dbReference>
<dbReference type="GO" id="GO:0004527">
    <property type="term" value="F:exonuclease activity"/>
    <property type="evidence" value="ECO:0007669"/>
    <property type="project" value="UniProtKB-KW"/>
</dbReference>
<evidence type="ECO:0000256" key="5">
    <source>
        <dbReference type="ARBA" id="ARBA00022839"/>
    </source>
</evidence>
<protein>
    <recommendedName>
        <fullName evidence="2">Single-stranded-DNA-specific exonuclease RecJ</fullName>
    </recommendedName>
</protein>
<evidence type="ECO:0000313" key="10">
    <source>
        <dbReference type="EMBL" id="MET3616425.1"/>
    </source>
</evidence>
<evidence type="ECO:0000259" key="8">
    <source>
        <dbReference type="Pfam" id="PF02272"/>
    </source>
</evidence>
<evidence type="ECO:0000259" key="9">
    <source>
        <dbReference type="Pfam" id="PF17768"/>
    </source>
</evidence>
<dbReference type="NCBIfam" id="TIGR00644">
    <property type="entry name" value="recJ"/>
    <property type="match status" value="1"/>
</dbReference>
<evidence type="ECO:0000256" key="2">
    <source>
        <dbReference type="ARBA" id="ARBA00019841"/>
    </source>
</evidence>
<dbReference type="InterPro" id="IPR004610">
    <property type="entry name" value="RecJ"/>
</dbReference>
<evidence type="ECO:0000256" key="4">
    <source>
        <dbReference type="ARBA" id="ARBA00022801"/>
    </source>
</evidence>
<evidence type="ECO:0000259" key="7">
    <source>
        <dbReference type="Pfam" id="PF01368"/>
    </source>
</evidence>
<dbReference type="Gene3D" id="3.90.1640.30">
    <property type="match status" value="1"/>
</dbReference>
<feature type="coiled-coil region" evidence="6">
    <location>
        <begin position="317"/>
        <end position="344"/>
    </location>
</feature>